<organism evidence="1 2">
    <name type="scientific">Laodelphax striatellus</name>
    <name type="common">Small brown planthopper</name>
    <name type="synonym">Delphax striatella</name>
    <dbReference type="NCBI Taxonomy" id="195883"/>
    <lineage>
        <taxon>Eukaryota</taxon>
        <taxon>Metazoa</taxon>
        <taxon>Ecdysozoa</taxon>
        <taxon>Arthropoda</taxon>
        <taxon>Hexapoda</taxon>
        <taxon>Insecta</taxon>
        <taxon>Pterygota</taxon>
        <taxon>Neoptera</taxon>
        <taxon>Paraneoptera</taxon>
        <taxon>Hemiptera</taxon>
        <taxon>Auchenorrhyncha</taxon>
        <taxon>Fulgoroidea</taxon>
        <taxon>Delphacidae</taxon>
        <taxon>Criomorphinae</taxon>
        <taxon>Laodelphax</taxon>
    </lineage>
</organism>
<evidence type="ECO:0000313" key="1">
    <source>
        <dbReference type="EMBL" id="RZF46948.1"/>
    </source>
</evidence>
<evidence type="ECO:0000313" key="2">
    <source>
        <dbReference type="Proteomes" id="UP000291343"/>
    </source>
</evidence>
<dbReference type="STRING" id="195883.A0A482XNJ5"/>
<protein>
    <submittedName>
        <fullName evidence="1">Uncharacterized protein</fullName>
    </submittedName>
</protein>
<dbReference type="AlphaFoldDB" id="A0A482XNJ5"/>
<keyword evidence="2" id="KW-1185">Reference proteome</keyword>
<dbReference type="EMBL" id="QKKF02005233">
    <property type="protein sequence ID" value="RZF46948.1"/>
    <property type="molecule type" value="Genomic_DNA"/>
</dbReference>
<accession>A0A482XNJ5</accession>
<gene>
    <name evidence="1" type="ORF">LSTR_LSTR016470</name>
</gene>
<sequence>MQILKMSDQPGVWEMKFDLQLLLGLEDNKRSTEILKDIDSMRISASYKDANGDRTTAELLLLAHYSPLNHHIKVDTSTSQPKVKYKCNTVINILKFLSCIE</sequence>
<dbReference type="OrthoDB" id="8331739at2759"/>
<comment type="caution">
    <text evidence="1">The sequence shown here is derived from an EMBL/GenBank/DDBJ whole genome shotgun (WGS) entry which is preliminary data.</text>
</comment>
<reference evidence="1 2" key="1">
    <citation type="journal article" date="2017" name="Gigascience">
        <title>Genome sequence of the small brown planthopper, Laodelphax striatellus.</title>
        <authorList>
            <person name="Zhu J."/>
            <person name="Jiang F."/>
            <person name="Wang X."/>
            <person name="Yang P."/>
            <person name="Bao Y."/>
            <person name="Zhao W."/>
            <person name="Wang W."/>
            <person name="Lu H."/>
            <person name="Wang Q."/>
            <person name="Cui N."/>
            <person name="Li J."/>
            <person name="Chen X."/>
            <person name="Luo L."/>
            <person name="Yu J."/>
            <person name="Kang L."/>
            <person name="Cui F."/>
        </authorList>
    </citation>
    <scope>NUCLEOTIDE SEQUENCE [LARGE SCALE GENOMIC DNA]</scope>
    <source>
        <strain evidence="1">Lst14</strain>
    </source>
</reference>
<proteinExistence type="predicted"/>
<name>A0A482XNJ5_LAOST</name>
<dbReference type="InParanoid" id="A0A482XNJ5"/>
<dbReference type="Proteomes" id="UP000291343">
    <property type="component" value="Unassembled WGS sequence"/>
</dbReference>